<dbReference type="SUPFAM" id="SSF52833">
    <property type="entry name" value="Thioredoxin-like"/>
    <property type="match status" value="1"/>
</dbReference>
<dbReference type="SUPFAM" id="SSF47616">
    <property type="entry name" value="GST C-terminal domain-like"/>
    <property type="match status" value="1"/>
</dbReference>
<organism evidence="5 6">
    <name type="scientific">Cupriavidus taiwanensis</name>
    <dbReference type="NCBI Taxonomy" id="164546"/>
    <lineage>
        <taxon>Bacteria</taxon>
        <taxon>Pseudomonadati</taxon>
        <taxon>Pseudomonadota</taxon>
        <taxon>Betaproteobacteria</taxon>
        <taxon>Burkholderiales</taxon>
        <taxon>Burkholderiaceae</taxon>
        <taxon>Cupriavidus</taxon>
    </lineage>
</organism>
<dbReference type="InterPro" id="IPR004046">
    <property type="entry name" value="GST_C"/>
</dbReference>
<dbReference type="InterPro" id="IPR010987">
    <property type="entry name" value="Glutathione-S-Trfase_C-like"/>
</dbReference>
<name>A0A7Z7NQ35_9BURK</name>
<dbReference type="RefSeq" id="WP_116328223.1">
    <property type="nucleotide sequence ID" value="NZ_OFSW01000032.1"/>
</dbReference>
<feature type="domain" description="GST N-terminal" evidence="3">
    <location>
        <begin position="1"/>
        <end position="81"/>
    </location>
</feature>
<dbReference type="InterPro" id="IPR036282">
    <property type="entry name" value="Glutathione-S-Trfase_C_sf"/>
</dbReference>
<protein>
    <submittedName>
        <fullName evidence="5">Glutathione S-transferase</fullName>
    </submittedName>
</protein>
<comment type="caution">
    <text evidence="5">The sequence shown here is derived from an EMBL/GenBank/DDBJ whole genome shotgun (WGS) entry which is preliminary data.</text>
</comment>
<dbReference type="InterPro" id="IPR040079">
    <property type="entry name" value="Glutathione_S-Trfase"/>
</dbReference>
<dbReference type="Gene3D" id="3.40.30.10">
    <property type="entry name" value="Glutaredoxin"/>
    <property type="match status" value="1"/>
</dbReference>
<dbReference type="EMBL" id="OGUU01000045">
    <property type="protein sequence ID" value="SPC25532.1"/>
    <property type="molecule type" value="Genomic_DNA"/>
</dbReference>
<dbReference type="SFLD" id="SFLDG00358">
    <property type="entry name" value="Main_(cytGST)"/>
    <property type="match status" value="1"/>
</dbReference>
<dbReference type="PANTHER" id="PTHR43969">
    <property type="entry name" value="GLUTATHIONE S TRANSFERASE D10, ISOFORM A-RELATED"/>
    <property type="match status" value="1"/>
</dbReference>
<evidence type="ECO:0000259" key="3">
    <source>
        <dbReference type="PROSITE" id="PS50404"/>
    </source>
</evidence>
<dbReference type="InterPro" id="IPR036249">
    <property type="entry name" value="Thioredoxin-like_sf"/>
</dbReference>
<dbReference type="Proteomes" id="UP000257139">
    <property type="component" value="Unassembled WGS sequence"/>
</dbReference>
<dbReference type="Pfam" id="PF00043">
    <property type="entry name" value="GST_C"/>
    <property type="match status" value="1"/>
</dbReference>
<feature type="domain" description="GST C-terminal" evidence="4">
    <location>
        <begin position="87"/>
        <end position="203"/>
    </location>
</feature>
<evidence type="ECO:0000313" key="5">
    <source>
        <dbReference type="EMBL" id="SPC25532.1"/>
    </source>
</evidence>
<comment type="similarity">
    <text evidence="2">Belongs to the GST superfamily.</text>
</comment>
<evidence type="ECO:0000259" key="4">
    <source>
        <dbReference type="PROSITE" id="PS50405"/>
    </source>
</evidence>
<dbReference type="AlphaFoldDB" id="A0A7Z7NQ35"/>
<gene>
    <name evidence="5" type="ORF">CBM2594_U10033</name>
</gene>
<dbReference type="GO" id="GO:0004364">
    <property type="term" value="F:glutathione transferase activity"/>
    <property type="evidence" value="ECO:0007669"/>
    <property type="project" value="TreeGrafter"/>
</dbReference>
<evidence type="ECO:0000256" key="2">
    <source>
        <dbReference type="RuleBase" id="RU003494"/>
    </source>
</evidence>
<dbReference type="SFLD" id="SFLDS00019">
    <property type="entry name" value="Glutathione_Transferase_(cytos"/>
    <property type="match status" value="1"/>
</dbReference>
<dbReference type="PANTHER" id="PTHR43969:SF9">
    <property type="entry name" value="GLUTATHIONE S TRANSFERASE D10, ISOFORM A-RELATED"/>
    <property type="match status" value="1"/>
</dbReference>
<dbReference type="Gene3D" id="1.20.1050.10">
    <property type="match status" value="1"/>
</dbReference>
<dbReference type="InterPro" id="IPR004045">
    <property type="entry name" value="Glutathione_S-Trfase_N"/>
</dbReference>
<evidence type="ECO:0000256" key="1">
    <source>
        <dbReference type="ARBA" id="ARBA00011738"/>
    </source>
</evidence>
<dbReference type="PROSITE" id="PS50405">
    <property type="entry name" value="GST_CTER"/>
    <property type="match status" value="1"/>
</dbReference>
<reference evidence="5 6" key="1">
    <citation type="submission" date="2018-01" db="EMBL/GenBank/DDBJ databases">
        <authorList>
            <person name="Clerissi C."/>
        </authorList>
    </citation>
    <scope>NUCLEOTIDE SEQUENCE [LARGE SCALE GENOMIC DNA]</scope>
    <source>
        <strain evidence="5">Cupriavidus taiwanensis STM 6021</strain>
    </source>
</reference>
<accession>A0A7Z7NQ35</accession>
<dbReference type="PROSITE" id="PS50404">
    <property type="entry name" value="GST_NTER"/>
    <property type="match status" value="1"/>
</dbReference>
<proteinExistence type="inferred from homology"/>
<dbReference type="Pfam" id="PF02798">
    <property type="entry name" value="GST_N"/>
    <property type="match status" value="1"/>
</dbReference>
<dbReference type="GO" id="GO:0006749">
    <property type="term" value="P:glutathione metabolic process"/>
    <property type="evidence" value="ECO:0007669"/>
    <property type="project" value="TreeGrafter"/>
</dbReference>
<evidence type="ECO:0000313" key="6">
    <source>
        <dbReference type="Proteomes" id="UP000257139"/>
    </source>
</evidence>
<keyword evidence="5" id="KW-0808">Transferase</keyword>
<sequence length="203" mass="22918">MIRLHDFELSGSCYGIRLLLNMLSVPYEKVNVDLVNQQQESPTYLDLNPFGEQPILEDGSLRLRNAEAILTYVARKYDKFGTWYPADADGAARIHQWLATASGDLMHLARATSVKVFHLPANLGHLFALSHCVLKILDGHLENRKWLELGRPTIADVACFPHVALSEEAGVFDLKEYRNVSEWVERFKTVPGFVRMYGVSSVS</sequence>
<comment type="subunit">
    <text evidence="1">Homodimer.</text>
</comment>